<name>A0A150KLM5_9BACI</name>
<dbReference type="GO" id="GO:0005737">
    <property type="term" value="C:cytoplasm"/>
    <property type="evidence" value="ECO:0007669"/>
    <property type="project" value="TreeGrafter"/>
</dbReference>
<accession>A0A150KLM5</accession>
<feature type="domain" description="N-acetyltransferase" evidence="1">
    <location>
        <begin position="10"/>
        <end position="170"/>
    </location>
</feature>
<dbReference type="OrthoDB" id="9811523at2"/>
<organism evidence="2 3">
    <name type="scientific">Heyndrickxia sporothermodurans</name>
    <dbReference type="NCBI Taxonomy" id="46224"/>
    <lineage>
        <taxon>Bacteria</taxon>
        <taxon>Bacillati</taxon>
        <taxon>Bacillota</taxon>
        <taxon>Bacilli</taxon>
        <taxon>Bacillales</taxon>
        <taxon>Bacillaceae</taxon>
        <taxon>Heyndrickxia</taxon>
    </lineage>
</organism>
<dbReference type="Pfam" id="PF13302">
    <property type="entry name" value="Acetyltransf_3"/>
    <property type="match status" value="1"/>
</dbReference>
<keyword evidence="3" id="KW-1185">Reference proteome</keyword>
<dbReference type="PANTHER" id="PTHR43792:SF9">
    <property type="entry name" value="RIBOSOMAL-PROTEIN-ALANINE ACETYLTRANSFERASE"/>
    <property type="match status" value="1"/>
</dbReference>
<dbReference type="PATRIC" id="fig|46224.3.peg.310"/>
<dbReference type="PROSITE" id="PS51186">
    <property type="entry name" value="GNAT"/>
    <property type="match status" value="1"/>
</dbReference>
<dbReference type="InterPro" id="IPR016181">
    <property type="entry name" value="Acyl_CoA_acyltransferase"/>
</dbReference>
<dbReference type="RefSeq" id="WP_066234876.1">
    <property type="nucleotide sequence ID" value="NZ_JALKTV010000058.1"/>
</dbReference>
<dbReference type="Proteomes" id="UP000075666">
    <property type="component" value="Unassembled WGS sequence"/>
</dbReference>
<dbReference type="PANTHER" id="PTHR43792">
    <property type="entry name" value="GNAT FAMILY, PUTATIVE (AFU_ORTHOLOGUE AFUA_3G00765)-RELATED-RELATED"/>
    <property type="match status" value="1"/>
</dbReference>
<protein>
    <recommendedName>
        <fullName evidence="1">N-acetyltransferase domain-containing protein</fullName>
    </recommendedName>
</protein>
<dbReference type="Gene3D" id="3.40.630.30">
    <property type="match status" value="1"/>
</dbReference>
<dbReference type="AlphaFoldDB" id="A0A150KLM5"/>
<evidence type="ECO:0000259" key="1">
    <source>
        <dbReference type="PROSITE" id="PS51186"/>
    </source>
</evidence>
<proteinExistence type="predicted"/>
<sequence>MFPVLETERMKLREIVEEDAGDIFSCFSNEQVTRYYGQEPFVKVDQAKQMVHLFAKNYEEKRGIRWGMERKGTKGLIGTIGLNAWSPTHKRAEIGYEIHPDFWRKGYAKEAISEIVTYGLEELGLMRIGAVVFLENTASNELLLKMGFQHEGVLKNYIHQNGRSYDTNVYGLCKVVDKS</sequence>
<dbReference type="STRING" id="46224.B4102_3630"/>
<dbReference type="CDD" id="cd04301">
    <property type="entry name" value="NAT_SF"/>
    <property type="match status" value="1"/>
</dbReference>
<dbReference type="EMBL" id="LQYN01000102">
    <property type="protein sequence ID" value="KYC94279.1"/>
    <property type="molecule type" value="Genomic_DNA"/>
</dbReference>
<dbReference type="InterPro" id="IPR051531">
    <property type="entry name" value="N-acetyltransferase"/>
</dbReference>
<comment type="caution">
    <text evidence="2">The sequence shown here is derived from an EMBL/GenBank/DDBJ whole genome shotgun (WGS) entry which is preliminary data.</text>
</comment>
<evidence type="ECO:0000313" key="2">
    <source>
        <dbReference type="EMBL" id="KYC94279.1"/>
    </source>
</evidence>
<dbReference type="InterPro" id="IPR000182">
    <property type="entry name" value="GNAT_dom"/>
</dbReference>
<dbReference type="GO" id="GO:0008999">
    <property type="term" value="F:protein-N-terminal-alanine acetyltransferase activity"/>
    <property type="evidence" value="ECO:0007669"/>
    <property type="project" value="TreeGrafter"/>
</dbReference>
<reference evidence="2 3" key="1">
    <citation type="submission" date="2016-01" db="EMBL/GenBank/DDBJ databases">
        <title>Genome Sequences of Twelve Sporeforming Bacillus Species Isolated from Foods.</title>
        <authorList>
            <person name="Berendsen E.M."/>
            <person name="Wells-Bennik M.H."/>
            <person name="Krawcyk A.O."/>
            <person name="De Jong A."/>
            <person name="Holsappel S."/>
            <person name="Eijlander R.T."/>
            <person name="Kuipers O.P."/>
        </authorList>
    </citation>
    <scope>NUCLEOTIDE SEQUENCE [LARGE SCALE GENOMIC DNA]</scope>
    <source>
        <strain evidence="2 3">B4102</strain>
    </source>
</reference>
<dbReference type="SUPFAM" id="SSF55729">
    <property type="entry name" value="Acyl-CoA N-acyltransferases (Nat)"/>
    <property type="match status" value="1"/>
</dbReference>
<gene>
    <name evidence="2" type="ORF">B4102_3630</name>
</gene>
<evidence type="ECO:0000313" key="3">
    <source>
        <dbReference type="Proteomes" id="UP000075666"/>
    </source>
</evidence>